<evidence type="ECO:0000313" key="3">
    <source>
        <dbReference type="Proteomes" id="UP000094565"/>
    </source>
</evidence>
<dbReference type="Proteomes" id="UP000094565">
    <property type="component" value="Chromosome 1"/>
</dbReference>
<dbReference type="EMBL" id="CP014584">
    <property type="protein sequence ID" value="ANZ73119.1"/>
    <property type="molecule type" value="Genomic_DNA"/>
</dbReference>
<dbReference type="InterPro" id="IPR053714">
    <property type="entry name" value="Iso_Racemase_Enz_sf"/>
</dbReference>
<dbReference type="GO" id="GO:0047661">
    <property type="term" value="F:amino-acid racemase activity"/>
    <property type="evidence" value="ECO:0007669"/>
    <property type="project" value="InterPro"/>
</dbReference>
<dbReference type="InterPro" id="IPR052186">
    <property type="entry name" value="Hydantoin_racemase-like"/>
</dbReference>
<organism evidence="2 3">
    <name type="scientific">Komagataella pastoris</name>
    <name type="common">Yeast</name>
    <name type="synonym">Pichia pastoris</name>
    <dbReference type="NCBI Taxonomy" id="4922"/>
    <lineage>
        <taxon>Eukaryota</taxon>
        <taxon>Fungi</taxon>
        <taxon>Dikarya</taxon>
        <taxon>Ascomycota</taxon>
        <taxon>Saccharomycotina</taxon>
        <taxon>Pichiomycetes</taxon>
        <taxon>Pichiales</taxon>
        <taxon>Pichiaceae</taxon>
        <taxon>Komagataella</taxon>
    </lineage>
</organism>
<name>A0A1B2J562_PICPA</name>
<gene>
    <name evidence="2" type="primary">DCG1</name>
    <name evidence="2" type="ORF">ATY40_BA7501382</name>
</gene>
<protein>
    <submittedName>
        <fullName evidence="2">BA75_01382T0</fullName>
    </submittedName>
</protein>
<dbReference type="Gene3D" id="3.40.50.12500">
    <property type="match status" value="1"/>
</dbReference>
<dbReference type="AlphaFoldDB" id="A0A1B2J562"/>
<dbReference type="PANTHER" id="PTHR28047:SF5">
    <property type="entry name" value="PROTEIN DCG1"/>
    <property type="match status" value="1"/>
</dbReference>
<evidence type="ECO:0000313" key="2">
    <source>
        <dbReference type="EMBL" id="ANZ73119.1"/>
    </source>
</evidence>
<comment type="similarity">
    <text evidence="1">Belongs to the HyuE racemase family.</text>
</comment>
<reference evidence="2 3" key="1">
    <citation type="submission" date="2016-02" db="EMBL/GenBank/DDBJ databases">
        <title>Comparative genomic and transcriptomic foundation for Pichia pastoris.</title>
        <authorList>
            <person name="Love K.R."/>
            <person name="Shah K.A."/>
            <person name="Whittaker C.A."/>
            <person name="Wu J."/>
            <person name="Bartlett M.C."/>
            <person name="Ma D."/>
            <person name="Leeson R.L."/>
            <person name="Priest M."/>
            <person name="Young S.K."/>
            <person name="Love J.C."/>
        </authorList>
    </citation>
    <scope>NUCLEOTIDE SEQUENCE [LARGE SCALE GENOMIC DNA]</scope>
    <source>
        <strain evidence="2 3">ATCC 28485</strain>
    </source>
</reference>
<accession>A0A1B2J562</accession>
<dbReference type="OrthoDB" id="412018at2759"/>
<dbReference type="InterPro" id="IPR015942">
    <property type="entry name" value="Asp/Glu/hydantoin_racemase"/>
</dbReference>
<dbReference type="PANTHER" id="PTHR28047">
    <property type="entry name" value="PROTEIN DCG1"/>
    <property type="match status" value="1"/>
</dbReference>
<evidence type="ECO:0000256" key="1">
    <source>
        <dbReference type="ARBA" id="ARBA00038414"/>
    </source>
</evidence>
<dbReference type="Pfam" id="PF01177">
    <property type="entry name" value="Asp_Glu_race"/>
    <property type="match status" value="1"/>
</dbReference>
<keyword evidence="3" id="KW-1185">Reference proteome</keyword>
<sequence>MASKKILVVNPNSSKSITDNLEQLVPVPHSYELQFYTAPSDAPKSINNEDDALVSAEICFPELKKRINESPVDGVLVCCFSDHPLVPMLTKEFPSIKALGIFQGSLLYSLGLATDDHKFAILTSNNQWERILDDSLLDFFYGKGSTIEKREKKLPSYCLPTIAANVEVLELQDPKKFKKLQEKVQKLVDEGAKIILLGCAGLSGLDLKFKDVFPQVKFVDTVKVGVQFLVPLIEY</sequence>
<proteinExistence type="inferred from homology"/>